<dbReference type="InterPro" id="IPR036895">
    <property type="entry name" value="Uracil-DNA_glycosylase-like_sf"/>
</dbReference>
<dbReference type="InterPro" id="IPR015637">
    <property type="entry name" value="MUG/TDG"/>
</dbReference>
<evidence type="ECO:0000313" key="7">
    <source>
        <dbReference type="Proteomes" id="UP000297245"/>
    </source>
</evidence>
<dbReference type="GO" id="GO:0006285">
    <property type="term" value="P:base-excision repair, AP site formation"/>
    <property type="evidence" value="ECO:0007669"/>
    <property type="project" value="InterPro"/>
</dbReference>
<feature type="compositionally biased region" description="Polar residues" evidence="4">
    <location>
        <begin position="29"/>
        <end position="46"/>
    </location>
</feature>
<organism evidence="6 7">
    <name type="scientific">Dendrothele bispora (strain CBS 962.96)</name>
    <dbReference type="NCBI Taxonomy" id="1314807"/>
    <lineage>
        <taxon>Eukaryota</taxon>
        <taxon>Fungi</taxon>
        <taxon>Dikarya</taxon>
        <taxon>Basidiomycota</taxon>
        <taxon>Agaricomycotina</taxon>
        <taxon>Agaricomycetes</taxon>
        <taxon>Agaricomycetidae</taxon>
        <taxon>Agaricales</taxon>
        <taxon>Agaricales incertae sedis</taxon>
        <taxon>Dendrothele</taxon>
    </lineage>
</organism>
<dbReference type="OrthoDB" id="565731at2759"/>
<gene>
    <name evidence="6" type="ORF">K435DRAFT_972882</name>
</gene>
<keyword evidence="2" id="KW-0378">Hydrolase</keyword>
<dbReference type="SUPFAM" id="SSF52141">
    <property type="entry name" value="Uracil-DNA glycosylase-like"/>
    <property type="match status" value="1"/>
</dbReference>
<dbReference type="EMBL" id="ML179937">
    <property type="protein sequence ID" value="THU80131.1"/>
    <property type="molecule type" value="Genomic_DNA"/>
</dbReference>
<reference evidence="6 7" key="1">
    <citation type="journal article" date="2019" name="Nat. Ecol. Evol.">
        <title>Megaphylogeny resolves global patterns of mushroom evolution.</title>
        <authorList>
            <person name="Varga T."/>
            <person name="Krizsan K."/>
            <person name="Foldi C."/>
            <person name="Dima B."/>
            <person name="Sanchez-Garcia M."/>
            <person name="Sanchez-Ramirez S."/>
            <person name="Szollosi G.J."/>
            <person name="Szarkandi J.G."/>
            <person name="Papp V."/>
            <person name="Albert L."/>
            <person name="Andreopoulos W."/>
            <person name="Angelini C."/>
            <person name="Antonin V."/>
            <person name="Barry K.W."/>
            <person name="Bougher N.L."/>
            <person name="Buchanan P."/>
            <person name="Buyck B."/>
            <person name="Bense V."/>
            <person name="Catcheside P."/>
            <person name="Chovatia M."/>
            <person name="Cooper J."/>
            <person name="Damon W."/>
            <person name="Desjardin D."/>
            <person name="Finy P."/>
            <person name="Geml J."/>
            <person name="Haridas S."/>
            <person name="Hughes K."/>
            <person name="Justo A."/>
            <person name="Karasinski D."/>
            <person name="Kautmanova I."/>
            <person name="Kiss B."/>
            <person name="Kocsube S."/>
            <person name="Kotiranta H."/>
            <person name="LaButti K.M."/>
            <person name="Lechner B.E."/>
            <person name="Liimatainen K."/>
            <person name="Lipzen A."/>
            <person name="Lukacs Z."/>
            <person name="Mihaltcheva S."/>
            <person name="Morgado L.N."/>
            <person name="Niskanen T."/>
            <person name="Noordeloos M.E."/>
            <person name="Ohm R.A."/>
            <person name="Ortiz-Santana B."/>
            <person name="Ovrebo C."/>
            <person name="Racz N."/>
            <person name="Riley R."/>
            <person name="Savchenko A."/>
            <person name="Shiryaev A."/>
            <person name="Soop K."/>
            <person name="Spirin V."/>
            <person name="Szebenyi C."/>
            <person name="Tomsovsky M."/>
            <person name="Tulloss R.E."/>
            <person name="Uehling J."/>
            <person name="Grigoriev I.V."/>
            <person name="Vagvolgyi C."/>
            <person name="Papp T."/>
            <person name="Martin F.M."/>
            <person name="Miettinen O."/>
            <person name="Hibbett D.S."/>
            <person name="Nagy L.G."/>
        </authorList>
    </citation>
    <scope>NUCLEOTIDE SEQUENCE [LARGE SCALE GENOMIC DNA]</scope>
    <source>
        <strain evidence="6 7">CBS 962.96</strain>
    </source>
</reference>
<dbReference type="GO" id="GO:0008263">
    <property type="term" value="F:pyrimidine-specific mismatch base pair DNA N-glycosylase activity"/>
    <property type="evidence" value="ECO:0007669"/>
    <property type="project" value="TreeGrafter"/>
</dbReference>
<dbReference type="PANTHER" id="PTHR12159">
    <property type="entry name" value="G/T AND G/U MISMATCH-SPECIFIC DNA GLYCOSYLASE"/>
    <property type="match status" value="1"/>
</dbReference>
<dbReference type="GO" id="GO:0004844">
    <property type="term" value="F:uracil DNA N-glycosylase activity"/>
    <property type="evidence" value="ECO:0007669"/>
    <property type="project" value="TreeGrafter"/>
</dbReference>
<keyword evidence="7" id="KW-1185">Reference proteome</keyword>
<dbReference type="Proteomes" id="UP000297245">
    <property type="component" value="Unassembled WGS sequence"/>
</dbReference>
<feature type="region of interest" description="Disordered" evidence="4">
    <location>
        <begin position="213"/>
        <end position="260"/>
    </location>
</feature>
<feature type="region of interest" description="Disordered" evidence="4">
    <location>
        <begin position="1"/>
        <end position="154"/>
    </location>
</feature>
<sequence>MDLPVPILRRSPRKRTQQERLDSEHQQPDDNPSPKTLSPTKRSRLQPSKDQESPGMRVLSVDLHQTVHVASGGTSMQDPPPPTRTSPRKNRFLRSNVDEQANRGSANVQKQRQQQGSSNRSRGRERKLEVASPEKSRRIRKEVKEEQTEEEQTDWLLAALQKSFQSEDQVEVDKEETAEEADDWLLAALQETKSIIQSENQVEVDKSDVVELDEQLDRTSTRGKRSSSKSLENNGIPAGSSSSSSSSNRKNAHYASPEKYAHLNPITDRMAEELDVVFCGISPGQTSGANGFHFSGPGNRFWPALSKSKLTEGQKVVYTDGSDLPSRFNLGLTDLVSRPTACLKELSVEEKKAAVPSFLQKVSQYRPRIVCFMGLETPSNIFRTVVCQTFSTSDNQVAGTSKTKSTKPKAQKMKVGNMNIKLVHRGVTDPNAVRETIFWALASTSGVCGQYQISSHVSFMNEVYEYLNRLKEGTVSTSEMFSIELPLDS</sequence>
<dbReference type="PANTHER" id="PTHR12159:SF9">
    <property type="entry name" value="G_T MISMATCH-SPECIFIC THYMINE DNA GLYCOSYLASE"/>
    <property type="match status" value="1"/>
</dbReference>
<dbReference type="Gene3D" id="3.40.470.10">
    <property type="entry name" value="Uracil-DNA glycosylase-like domain"/>
    <property type="match status" value="1"/>
</dbReference>
<protein>
    <submittedName>
        <fullName evidence="6">DNA glycosylase</fullName>
    </submittedName>
</protein>
<keyword evidence="1" id="KW-0227">DNA damage</keyword>
<evidence type="ECO:0000256" key="4">
    <source>
        <dbReference type="SAM" id="MobiDB-lite"/>
    </source>
</evidence>
<evidence type="ECO:0000256" key="2">
    <source>
        <dbReference type="ARBA" id="ARBA00022801"/>
    </source>
</evidence>
<name>A0A4S8KWD7_DENBC</name>
<feature type="compositionally biased region" description="Low complexity" evidence="4">
    <location>
        <begin position="109"/>
        <end position="120"/>
    </location>
</feature>
<dbReference type="CDD" id="cd10028">
    <property type="entry name" value="UDG-F2_TDG_MUG"/>
    <property type="match status" value="1"/>
</dbReference>
<evidence type="ECO:0000313" key="6">
    <source>
        <dbReference type="EMBL" id="THU80131.1"/>
    </source>
</evidence>
<feature type="compositionally biased region" description="Basic and acidic residues" evidence="4">
    <location>
        <begin position="126"/>
        <end position="146"/>
    </location>
</feature>
<accession>A0A4S8KWD7</accession>
<evidence type="ECO:0000256" key="3">
    <source>
        <dbReference type="ARBA" id="ARBA00023204"/>
    </source>
</evidence>
<dbReference type="AlphaFoldDB" id="A0A4S8KWD7"/>
<evidence type="ECO:0000256" key="1">
    <source>
        <dbReference type="ARBA" id="ARBA00022763"/>
    </source>
</evidence>
<feature type="compositionally biased region" description="Basic and acidic residues" evidence="4">
    <location>
        <begin position="16"/>
        <end position="28"/>
    </location>
</feature>
<keyword evidence="3" id="KW-0234">DNA repair</keyword>
<proteinExistence type="predicted"/>
<feature type="domain" description="Uracil-DNA glycosylase-like" evidence="5">
    <location>
        <begin position="271"/>
        <end position="384"/>
    </location>
</feature>
<dbReference type="Pfam" id="PF03167">
    <property type="entry name" value="UDG"/>
    <property type="match status" value="1"/>
</dbReference>
<dbReference type="InterPro" id="IPR005122">
    <property type="entry name" value="Uracil-DNA_glycosylase-like"/>
</dbReference>
<evidence type="ECO:0000259" key="5">
    <source>
        <dbReference type="Pfam" id="PF03167"/>
    </source>
</evidence>